<evidence type="ECO:0000256" key="1">
    <source>
        <dbReference type="ARBA" id="ARBA00001974"/>
    </source>
</evidence>
<dbReference type="Gene3D" id="1.10.405.10">
    <property type="entry name" value="Guanine Nucleotide Dissociation Inhibitor, domain 1"/>
    <property type="match status" value="1"/>
</dbReference>
<dbReference type="InterPro" id="IPR002937">
    <property type="entry name" value="Amino_oxidase"/>
</dbReference>
<dbReference type="SUPFAM" id="SSF51905">
    <property type="entry name" value="FAD/NAD(P)-binding domain"/>
    <property type="match status" value="1"/>
</dbReference>
<dbReference type="PRINTS" id="PR00757">
    <property type="entry name" value="AMINEOXDASEF"/>
</dbReference>
<dbReference type="EMBL" id="AFNV02000011">
    <property type="protein sequence ID" value="ERJ19272.1"/>
    <property type="molecule type" value="Genomic_DNA"/>
</dbReference>
<feature type="binding site" evidence="4">
    <location>
        <position position="340"/>
    </location>
    <ligand>
        <name>substrate</name>
    </ligand>
</feature>
<dbReference type="STRING" id="1033802.SSPSH_001881"/>
<feature type="binding site" evidence="4">
    <location>
        <begin position="36"/>
        <end position="37"/>
    </location>
    <ligand>
        <name>FAD</name>
        <dbReference type="ChEBI" id="CHEBI:57692"/>
    </ligand>
</feature>
<sequence>MTDRALFDAIVVGAGFSGLMAARRLRAAGRRIRVLEARSCVGGRVRAAQLAGHTVDVGGQWMGAGHERLATLAAEAGARLVPQYVEGKHLLQIGDRVRRFSGVIPPASPVALAEAALAMRRLDRLKRRVLADAPWEHEHAERLDAMTLGQWRRRWVRSRGGRTLFDAASRAIFCAEPAQISMLGFLQYLRANRSLDYLVETTNGAQAFMVEGGMQRLARWLAETMDDVVQADAEVAAVTQGSDEVEVRLSNGETYRARRVIMALAPSATAAIGMTPVSAERVQLAQGLPMGSVIKCAVAYPGAFWRDAGLSGELVSNRSPLSPVFDASPADGTIGVLVGFIAGHLAAQYSGDESARRAAVLDGLANAFGPEAAQPLDYVDYDWTIDAYSHGCYVGVPSPGTLTRVGPALRQPTGRIHWAGTETATEWTGYIEGALQSGERAASEVDAALVGASGRGADG</sequence>
<dbReference type="InterPro" id="IPR036188">
    <property type="entry name" value="FAD/NAD-bd_sf"/>
</dbReference>
<evidence type="ECO:0000256" key="3">
    <source>
        <dbReference type="ARBA" id="ARBA00023002"/>
    </source>
</evidence>
<keyword evidence="7" id="KW-1185">Reference proteome</keyword>
<dbReference type="Pfam" id="PF01593">
    <property type="entry name" value="Amino_oxidase"/>
    <property type="match status" value="1"/>
</dbReference>
<feature type="binding site" evidence="4">
    <location>
        <position position="422"/>
    </location>
    <ligand>
        <name>FAD</name>
        <dbReference type="ChEBI" id="CHEBI:57692"/>
    </ligand>
</feature>
<gene>
    <name evidence="6" type="primary">aofH</name>
    <name evidence="6" type="ORF">SSPSH_001881</name>
</gene>
<evidence type="ECO:0000259" key="5">
    <source>
        <dbReference type="Pfam" id="PF01593"/>
    </source>
</evidence>
<name>U2EM58_9GAMM</name>
<keyword evidence="3 6" id="KW-0560">Oxidoreductase</keyword>
<dbReference type="Gene3D" id="3.50.50.60">
    <property type="entry name" value="FAD/NAD(P)-binding domain"/>
    <property type="match status" value="1"/>
</dbReference>
<dbReference type="OrthoDB" id="337830at2"/>
<dbReference type="AlphaFoldDB" id="U2EM58"/>
<organism evidence="6 7">
    <name type="scientific">Salinisphaera shabanensis E1L3A</name>
    <dbReference type="NCBI Taxonomy" id="1033802"/>
    <lineage>
        <taxon>Bacteria</taxon>
        <taxon>Pseudomonadati</taxon>
        <taxon>Pseudomonadota</taxon>
        <taxon>Gammaproteobacteria</taxon>
        <taxon>Salinisphaerales</taxon>
        <taxon>Salinisphaeraceae</taxon>
        <taxon>Salinisphaera</taxon>
    </lineage>
</organism>
<dbReference type="InterPro" id="IPR050703">
    <property type="entry name" value="Flavin_MAO"/>
</dbReference>
<dbReference type="eggNOG" id="COG1231">
    <property type="taxonomic scope" value="Bacteria"/>
</dbReference>
<feature type="domain" description="Amine oxidase" evidence="5">
    <location>
        <begin position="16"/>
        <end position="445"/>
    </location>
</feature>
<comment type="cofactor">
    <cofactor evidence="1">
        <name>FAD</name>
        <dbReference type="ChEBI" id="CHEBI:57692"/>
    </cofactor>
</comment>
<dbReference type="InterPro" id="IPR001613">
    <property type="entry name" value="Flavin_amine_oxidase"/>
</dbReference>
<dbReference type="RefSeq" id="WP_006914871.1">
    <property type="nucleotide sequence ID" value="NZ_AFNV02000011.1"/>
</dbReference>
<evidence type="ECO:0000313" key="6">
    <source>
        <dbReference type="EMBL" id="ERJ19272.1"/>
    </source>
</evidence>
<feature type="binding site" evidence="4">
    <location>
        <position position="235"/>
    </location>
    <ligand>
        <name>FAD</name>
        <dbReference type="ChEBI" id="CHEBI:57692"/>
    </ligand>
</feature>
<reference evidence="6 7" key="1">
    <citation type="journal article" date="2011" name="J. Bacteriol.">
        <title>Genome sequence of Salinisphaera shabanensis, a gammaproteobacterium from the harsh, variable environment of the brine-seawater interface of the Shaban Deep in the Red Sea.</title>
        <authorList>
            <person name="Antunes A."/>
            <person name="Alam I."/>
            <person name="Bajic V.B."/>
            <person name="Stingl U."/>
        </authorList>
    </citation>
    <scope>NUCLEOTIDE SEQUENCE [LARGE SCALE GENOMIC DNA]</scope>
    <source>
        <strain evidence="6 7">E1L3A</strain>
    </source>
</reference>
<dbReference type="EC" id="1.4.3.4" evidence="6"/>
<dbReference type="Gene3D" id="3.90.660.10">
    <property type="match status" value="1"/>
</dbReference>
<accession>U2EM58</accession>
<dbReference type="PANTHER" id="PTHR43563">
    <property type="entry name" value="AMINE OXIDASE"/>
    <property type="match status" value="1"/>
</dbReference>
<evidence type="ECO:0000313" key="7">
    <source>
        <dbReference type="Proteomes" id="UP000006242"/>
    </source>
</evidence>
<evidence type="ECO:0000256" key="2">
    <source>
        <dbReference type="ARBA" id="ARBA00005995"/>
    </source>
</evidence>
<evidence type="ECO:0000256" key="4">
    <source>
        <dbReference type="PIRSR" id="PIRSR601613-1"/>
    </source>
</evidence>
<comment type="caution">
    <text evidence="6">The sequence shown here is derived from an EMBL/GenBank/DDBJ whole genome shotgun (WGS) entry which is preliminary data.</text>
</comment>
<protein>
    <submittedName>
        <fullName evidence="6">Amine oxidase flavin-containing B protein</fullName>
        <ecNumber evidence="6">1.4.3.4</ecNumber>
    </submittedName>
</protein>
<comment type="similarity">
    <text evidence="2">Belongs to the flavin monoamine oxidase family.</text>
</comment>
<feature type="binding site" evidence="4">
    <location>
        <position position="17"/>
    </location>
    <ligand>
        <name>FAD</name>
        <dbReference type="ChEBI" id="CHEBI:57692"/>
    </ligand>
</feature>
<dbReference type="PANTHER" id="PTHR43563:SF1">
    <property type="entry name" value="AMINE OXIDASE [FLAVIN-CONTAINING] B"/>
    <property type="match status" value="1"/>
</dbReference>
<reference evidence="6 7" key="2">
    <citation type="journal article" date="2013" name="PLoS ONE">
        <title>INDIGO - INtegrated Data Warehouse of MIcrobial GenOmes with Examples from the Red Sea Extremophiles.</title>
        <authorList>
            <person name="Alam I."/>
            <person name="Antunes A."/>
            <person name="Kamau A.A."/>
            <person name="Ba Alawi W."/>
            <person name="Kalkatawi M."/>
            <person name="Stingl U."/>
            <person name="Bajic V.B."/>
        </authorList>
    </citation>
    <scope>NUCLEOTIDE SEQUENCE [LARGE SCALE GENOMIC DNA]</scope>
    <source>
        <strain evidence="6 7">E1L3A</strain>
    </source>
</reference>
<dbReference type="GO" id="GO:0097621">
    <property type="term" value="F:monoamine oxidase activity"/>
    <property type="evidence" value="ECO:0007669"/>
    <property type="project" value="UniProtKB-EC"/>
</dbReference>
<proteinExistence type="inferred from homology"/>
<dbReference type="SUPFAM" id="SSF54373">
    <property type="entry name" value="FAD-linked reductases, C-terminal domain"/>
    <property type="match status" value="1"/>
</dbReference>
<dbReference type="Proteomes" id="UP000006242">
    <property type="component" value="Unassembled WGS sequence"/>
</dbReference>